<dbReference type="AlphaFoldDB" id="A0A7J9DCH4"/>
<name>A0A7J9DCH4_9ROSI</name>
<dbReference type="Proteomes" id="UP000593568">
    <property type="component" value="Unassembled WGS sequence"/>
</dbReference>
<reference evidence="1 2" key="1">
    <citation type="journal article" date="2019" name="Genome Biol. Evol.">
        <title>Insights into the evolution of the New World diploid cottons (Gossypium, subgenus Houzingenia) based on genome sequencing.</title>
        <authorList>
            <person name="Grover C.E."/>
            <person name="Arick M.A. 2nd"/>
            <person name="Thrash A."/>
            <person name="Conover J.L."/>
            <person name="Sanders W.S."/>
            <person name="Peterson D.G."/>
            <person name="Frelichowski J.E."/>
            <person name="Scheffler J.A."/>
            <person name="Scheffler B.E."/>
            <person name="Wendel J.F."/>
        </authorList>
    </citation>
    <scope>NUCLEOTIDE SEQUENCE [LARGE SCALE GENOMIC DNA]</scope>
    <source>
        <strain evidence="1">8</strain>
        <tissue evidence="1">Leaf</tissue>
    </source>
</reference>
<accession>A0A7J9DCH4</accession>
<protein>
    <submittedName>
        <fullName evidence="1">Uncharacterized protein</fullName>
    </submittedName>
</protein>
<keyword evidence="2" id="KW-1185">Reference proteome</keyword>
<gene>
    <name evidence="1" type="ORF">Gotri_021317</name>
</gene>
<sequence>MCTKSLVQFIGSVIGLVVKIDRNIDNSSRGKFSRLAVYIDLGKSLVSKVKNDGKTQRVEYEYLPMSQIRGSEMQKQVEEEQFGPWMLVEYKQRRKP</sequence>
<proteinExistence type="predicted"/>
<organism evidence="1 2">
    <name type="scientific">Gossypium trilobum</name>
    <dbReference type="NCBI Taxonomy" id="34281"/>
    <lineage>
        <taxon>Eukaryota</taxon>
        <taxon>Viridiplantae</taxon>
        <taxon>Streptophyta</taxon>
        <taxon>Embryophyta</taxon>
        <taxon>Tracheophyta</taxon>
        <taxon>Spermatophyta</taxon>
        <taxon>Magnoliopsida</taxon>
        <taxon>eudicotyledons</taxon>
        <taxon>Gunneridae</taxon>
        <taxon>Pentapetalae</taxon>
        <taxon>rosids</taxon>
        <taxon>malvids</taxon>
        <taxon>Malvales</taxon>
        <taxon>Malvaceae</taxon>
        <taxon>Malvoideae</taxon>
        <taxon>Gossypium</taxon>
    </lineage>
</organism>
<dbReference type="EMBL" id="JABEZW010000001">
    <property type="protein sequence ID" value="MBA0758308.1"/>
    <property type="molecule type" value="Genomic_DNA"/>
</dbReference>
<evidence type="ECO:0000313" key="1">
    <source>
        <dbReference type="EMBL" id="MBA0758308.1"/>
    </source>
</evidence>
<comment type="caution">
    <text evidence="1">The sequence shown here is derived from an EMBL/GenBank/DDBJ whole genome shotgun (WGS) entry which is preliminary data.</text>
</comment>
<evidence type="ECO:0000313" key="2">
    <source>
        <dbReference type="Proteomes" id="UP000593568"/>
    </source>
</evidence>